<proteinExistence type="predicted"/>
<sequence>MWILNTFEANEGNSSVVADGVTVKLIGGVLNLLLKASFADGVGREIDSGVKTSSVVIAGDTASVENIGD</sequence>
<evidence type="ECO:0000313" key="3">
    <source>
        <dbReference type="Proteomes" id="UP000677228"/>
    </source>
</evidence>
<accession>A0A8S2E0B5</accession>
<reference evidence="1" key="1">
    <citation type="submission" date="2021-02" db="EMBL/GenBank/DDBJ databases">
        <authorList>
            <person name="Nowell W R."/>
        </authorList>
    </citation>
    <scope>NUCLEOTIDE SEQUENCE</scope>
</reference>
<organism evidence="1 3">
    <name type="scientific">Didymodactylos carnosus</name>
    <dbReference type="NCBI Taxonomy" id="1234261"/>
    <lineage>
        <taxon>Eukaryota</taxon>
        <taxon>Metazoa</taxon>
        <taxon>Spiralia</taxon>
        <taxon>Gnathifera</taxon>
        <taxon>Rotifera</taxon>
        <taxon>Eurotatoria</taxon>
        <taxon>Bdelloidea</taxon>
        <taxon>Philodinida</taxon>
        <taxon>Philodinidae</taxon>
        <taxon>Didymodactylos</taxon>
    </lineage>
</organism>
<dbReference type="EMBL" id="CAJOBA010007333">
    <property type="protein sequence ID" value="CAF3799522.1"/>
    <property type="molecule type" value="Genomic_DNA"/>
</dbReference>
<evidence type="ECO:0000313" key="2">
    <source>
        <dbReference type="EMBL" id="CAF3799522.1"/>
    </source>
</evidence>
<dbReference type="Proteomes" id="UP000682733">
    <property type="component" value="Unassembled WGS sequence"/>
</dbReference>
<dbReference type="AlphaFoldDB" id="A0A8S2E0B5"/>
<dbReference type="Proteomes" id="UP000677228">
    <property type="component" value="Unassembled WGS sequence"/>
</dbReference>
<dbReference type="EMBL" id="CAJNOK010007322">
    <property type="protein sequence ID" value="CAF1031301.1"/>
    <property type="molecule type" value="Genomic_DNA"/>
</dbReference>
<protein>
    <submittedName>
        <fullName evidence="1">Uncharacterized protein</fullName>
    </submittedName>
</protein>
<name>A0A8S2E0B5_9BILA</name>
<gene>
    <name evidence="1" type="ORF">OVA965_LOCUS16002</name>
    <name evidence="2" type="ORF">TMI583_LOCUS16011</name>
</gene>
<evidence type="ECO:0000313" key="1">
    <source>
        <dbReference type="EMBL" id="CAF1031301.1"/>
    </source>
</evidence>
<comment type="caution">
    <text evidence="1">The sequence shown here is derived from an EMBL/GenBank/DDBJ whole genome shotgun (WGS) entry which is preliminary data.</text>
</comment>